<reference evidence="2 3" key="1">
    <citation type="journal article" date="2023" name="IScience">
        <title>Expanded male sex-determining region conserved during the evolution of homothallism in the green alga Volvox.</title>
        <authorList>
            <person name="Yamamoto K."/>
            <person name="Matsuzaki R."/>
            <person name="Mahakham W."/>
            <person name="Heman W."/>
            <person name="Sekimoto H."/>
            <person name="Kawachi M."/>
            <person name="Minakuchi Y."/>
            <person name="Toyoda A."/>
            <person name="Nozaki H."/>
        </authorList>
    </citation>
    <scope>NUCLEOTIDE SEQUENCE [LARGE SCALE GENOMIC DNA]</scope>
    <source>
        <strain evidence="2 3">NIES-4468</strain>
    </source>
</reference>
<evidence type="ECO:0000313" key="2">
    <source>
        <dbReference type="EMBL" id="GLI70853.1"/>
    </source>
</evidence>
<gene>
    <name evidence="2" type="ORF">VaNZ11_015871</name>
</gene>
<dbReference type="SUPFAM" id="SSF50978">
    <property type="entry name" value="WD40 repeat-like"/>
    <property type="match status" value="1"/>
</dbReference>
<organism evidence="2 3">
    <name type="scientific">Volvox africanus</name>
    <dbReference type="NCBI Taxonomy" id="51714"/>
    <lineage>
        <taxon>Eukaryota</taxon>
        <taxon>Viridiplantae</taxon>
        <taxon>Chlorophyta</taxon>
        <taxon>core chlorophytes</taxon>
        <taxon>Chlorophyceae</taxon>
        <taxon>CS clade</taxon>
        <taxon>Chlamydomonadales</taxon>
        <taxon>Volvocaceae</taxon>
        <taxon>Volvox</taxon>
    </lineage>
</organism>
<proteinExistence type="predicted"/>
<sequence length="270" mass="28404">MQSNASNYGTDYVASGLAFVAVANSPQPGPPVPQTSIGGQQFPQPTPVAHTPTIRDDISLSAEAEASGQLCSVQLPVGSASPTQSAWCSASNLLAVAFTPEPDSSTAQILIIEPSNSEDVTQLELPMAEPGDWITSLEWSWPGQRRALLTATASGRVVVWTQPSQQGHDDAVFPRCIDDWHGQLLLDVGPSGGGPSTTDQQQLVKQEQGLRPVGFASATGVVHIKQEPSGHEPPEGYGRTSGEDATKLGQPQQRMQPALAGVSWLRQPAG</sequence>
<feature type="non-terminal residue" evidence="2">
    <location>
        <position position="270"/>
    </location>
</feature>
<comment type="caution">
    <text evidence="2">The sequence shown here is derived from an EMBL/GenBank/DDBJ whole genome shotgun (WGS) entry which is preliminary data.</text>
</comment>
<protein>
    <submittedName>
        <fullName evidence="2">Uncharacterized protein</fullName>
    </submittedName>
</protein>
<accession>A0ABQ5SMZ3</accession>
<keyword evidence="3" id="KW-1185">Reference proteome</keyword>
<name>A0ABQ5SMZ3_9CHLO</name>
<evidence type="ECO:0000256" key="1">
    <source>
        <dbReference type="SAM" id="MobiDB-lite"/>
    </source>
</evidence>
<dbReference type="InterPro" id="IPR036322">
    <property type="entry name" value="WD40_repeat_dom_sf"/>
</dbReference>
<feature type="region of interest" description="Disordered" evidence="1">
    <location>
        <begin position="224"/>
        <end position="270"/>
    </location>
</feature>
<feature type="compositionally biased region" description="Basic and acidic residues" evidence="1">
    <location>
        <begin position="224"/>
        <end position="234"/>
    </location>
</feature>
<evidence type="ECO:0000313" key="3">
    <source>
        <dbReference type="Proteomes" id="UP001165090"/>
    </source>
</evidence>
<dbReference type="EMBL" id="BSDZ01000101">
    <property type="protein sequence ID" value="GLI70853.1"/>
    <property type="molecule type" value="Genomic_DNA"/>
</dbReference>
<dbReference type="Proteomes" id="UP001165090">
    <property type="component" value="Unassembled WGS sequence"/>
</dbReference>